<evidence type="ECO:0008006" key="4">
    <source>
        <dbReference type="Google" id="ProtNLM"/>
    </source>
</evidence>
<feature type="transmembrane region" description="Helical" evidence="1">
    <location>
        <begin position="523"/>
        <end position="541"/>
    </location>
</feature>
<feature type="transmembrane region" description="Helical" evidence="1">
    <location>
        <begin position="201"/>
        <end position="221"/>
    </location>
</feature>
<dbReference type="EMBL" id="CP147846">
    <property type="protein sequence ID" value="WXG68607.1"/>
    <property type="molecule type" value="Genomic_DNA"/>
</dbReference>
<feature type="transmembrane region" description="Helical" evidence="1">
    <location>
        <begin position="355"/>
        <end position="371"/>
    </location>
</feature>
<proteinExistence type="predicted"/>
<keyword evidence="3" id="KW-1185">Reference proteome</keyword>
<accession>A0ABZ2PIE6</accession>
<feature type="transmembrane region" description="Helical" evidence="1">
    <location>
        <begin position="415"/>
        <end position="432"/>
    </location>
</feature>
<feature type="transmembrane region" description="Helical" evidence="1">
    <location>
        <begin position="163"/>
        <end position="181"/>
    </location>
</feature>
<evidence type="ECO:0000313" key="3">
    <source>
        <dbReference type="Proteomes" id="UP001432000"/>
    </source>
</evidence>
<organism evidence="2 3">
    <name type="scientific">Rhodococcus sovatensis</name>
    <dbReference type="NCBI Taxonomy" id="1805840"/>
    <lineage>
        <taxon>Bacteria</taxon>
        <taxon>Bacillati</taxon>
        <taxon>Actinomycetota</taxon>
        <taxon>Actinomycetes</taxon>
        <taxon>Mycobacteriales</taxon>
        <taxon>Nocardiaceae</taxon>
        <taxon>Rhodococcus</taxon>
    </lineage>
</organism>
<gene>
    <name evidence="2" type="ORF">WDS16_26030</name>
</gene>
<feature type="transmembrane region" description="Helical" evidence="1">
    <location>
        <begin position="378"/>
        <end position="395"/>
    </location>
</feature>
<dbReference type="RefSeq" id="WP_338888918.1">
    <property type="nucleotide sequence ID" value="NZ_CP147846.1"/>
</dbReference>
<evidence type="ECO:0000256" key="1">
    <source>
        <dbReference type="SAM" id="Phobius"/>
    </source>
</evidence>
<feature type="transmembrane region" description="Helical" evidence="1">
    <location>
        <begin position="78"/>
        <end position="99"/>
    </location>
</feature>
<feature type="transmembrane region" description="Helical" evidence="1">
    <location>
        <begin position="469"/>
        <end position="490"/>
    </location>
</feature>
<keyword evidence="1" id="KW-0472">Membrane</keyword>
<dbReference type="Proteomes" id="UP001432000">
    <property type="component" value="Chromosome"/>
</dbReference>
<name>A0ABZ2PIE6_9NOCA</name>
<protein>
    <recommendedName>
        <fullName evidence="4">Glycosyltransferase RgtA/B/C/D-like domain-containing protein</fullName>
    </recommendedName>
</protein>
<feature type="transmembrane region" description="Helical" evidence="1">
    <location>
        <begin position="105"/>
        <end position="122"/>
    </location>
</feature>
<evidence type="ECO:0000313" key="2">
    <source>
        <dbReference type="EMBL" id="WXG68607.1"/>
    </source>
</evidence>
<feature type="transmembrane region" description="Helical" evidence="1">
    <location>
        <begin position="50"/>
        <end position="71"/>
    </location>
</feature>
<feature type="transmembrane region" description="Helical" evidence="1">
    <location>
        <begin position="496"/>
        <end position="516"/>
    </location>
</feature>
<feature type="transmembrane region" description="Helical" evidence="1">
    <location>
        <begin position="561"/>
        <end position="584"/>
    </location>
</feature>
<keyword evidence="1" id="KW-0812">Transmembrane</keyword>
<feature type="transmembrane region" description="Helical" evidence="1">
    <location>
        <begin position="292"/>
        <end position="321"/>
    </location>
</feature>
<feature type="transmembrane region" description="Helical" evidence="1">
    <location>
        <begin position="228"/>
        <end position="248"/>
    </location>
</feature>
<sequence length="725" mass="79805">MSLSSTEYRPRTVVAASHVLRPRVRYADVAVLASATALLSMLPLPAALRAILLAGMVFAGPGSAILTWVYIPPRARIAAVPVLSLALVTLVTTAAMWGYHWSPRWITTVVALAGLGSSLLWYRRKDEWPDLRRWRSWARHTLSRRHLSDRCRVGLTRLWDREYLRRNVAGLMLALTVVLWLPSLPGLEKAGYSQFGLLPAGTGPILVICMALVVAAFLIAIRRHQLRIAVAAIAVAILVQRLTVTFVTSAPVYEWTYKHVAVTEYILAFGALPPNGIDIYAQWPSFFVLTAWFGQVTGFGILSLARVFAPLVHVLIALFVYSLARVLKLRPRVAVMAAMLAELVNWVGQDYYAPQSLGFVLAVGFLVLLLASTQLRVAGFLAIIPFAALVPSHQLTPYWLFAVTGVLLVTGRAKPWWLMFPLALILVGYLVPRLDIVAPYGLLSGFDPVENAASNVQAPGILGKQVTSLICRALSAGVFGLAMVSIVYAWRTKKTFWAPMVMAFGSIGLLAGQSYGGEAIFRVYLYAIPGCVLLIAPMLLALLDANASTARSTVRRLGARAALTCAFVGTVVAATFGLQGYFGLWPLVIENRSQIEHTQALVESAPAGSQFTMLYPAGYPIRSTAKYVEQAEANVMFDAPLNYYGAEYMLEFPTVEQLEAFEWDASQRDTPSYVILTRQSLEAMKYYGFIQDGAADTFERWLRSNPAWSVRYQDADTIVFERAVD</sequence>
<keyword evidence="1" id="KW-1133">Transmembrane helix</keyword>
<reference evidence="2 3" key="1">
    <citation type="submission" date="2024-03" db="EMBL/GenBank/DDBJ databases">
        <title>Natural products discovery in diverse microorganisms through a two-stage MS feature dereplication strategy.</title>
        <authorList>
            <person name="Zhang R."/>
        </authorList>
    </citation>
    <scope>NUCLEOTIDE SEQUENCE [LARGE SCALE GENOMIC DNA]</scope>
    <source>
        <strain evidence="2 3">18930</strain>
    </source>
</reference>